<dbReference type="SUPFAM" id="SSF53850">
    <property type="entry name" value="Periplasmic binding protein-like II"/>
    <property type="match status" value="1"/>
</dbReference>
<keyword evidence="4" id="KW-0564">Palmitate</keyword>
<comment type="subcellular location">
    <subcellularLocation>
        <location evidence="1">Membrane</location>
        <topology evidence="1">Lipid-anchor</topology>
    </subcellularLocation>
</comment>
<feature type="chain" id="PRO_5018684367" description="Lipoprotein" evidence="8">
    <location>
        <begin position="24"/>
        <end position="276"/>
    </location>
</feature>
<keyword evidence="5 6" id="KW-0449">Lipoprotein</keyword>
<gene>
    <name evidence="9" type="ORF">EJO69_11935</name>
</gene>
<evidence type="ECO:0000256" key="1">
    <source>
        <dbReference type="ARBA" id="ARBA00004635"/>
    </source>
</evidence>
<dbReference type="PROSITE" id="PS51257">
    <property type="entry name" value="PROKAR_LIPOPROTEIN"/>
    <property type="match status" value="1"/>
</dbReference>
<proteinExistence type="inferred from homology"/>
<dbReference type="CDD" id="cd13597">
    <property type="entry name" value="PBP2_lipoprotein_Tp32"/>
    <property type="match status" value="1"/>
</dbReference>
<dbReference type="Proteomes" id="UP000270021">
    <property type="component" value="Chromosome"/>
</dbReference>
<evidence type="ECO:0000256" key="4">
    <source>
        <dbReference type="ARBA" id="ARBA00023139"/>
    </source>
</evidence>
<evidence type="ECO:0000256" key="2">
    <source>
        <dbReference type="ARBA" id="ARBA00022729"/>
    </source>
</evidence>
<dbReference type="AlphaFoldDB" id="A0A3Q8WWY6"/>
<dbReference type="OrthoDB" id="9812878at2"/>
<feature type="lipid moiety-binding region" description="S-diacylglycerol cysteine" evidence="7">
    <location>
        <position position="19"/>
    </location>
</feature>
<dbReference type="KEGG" id="fsl:EJO69_11935"/>
<evidence type="ECO:0000256" key="3">
    <source>
        <dbReference type="ARBA" id="ARBA00023136"/>
    </source>
</evidence>
<feature type="signal peptide" evidence="8">
    <location>
        <begin position="1"/>
        <end position="23"/>
    </location>
</feature>
<evidence type="ECO:0000256" key="7">
    <source>
        <dbReference type="PIRSR" id="PIRSR002854-1"/>
    </source>
</evidence>
<dbReference type="GO" id="GO:0016020">
    <property type="term" value="C:membrane"/>
    <property type="evidence" value="ECO:0007669"/>
    <property type="project" value="UniProtKB-SubCell"/>
</dbReference>
<keyword evidence="10" id="KW-1185">Reference proteome</keyword>
<dbReference type="PANTHER" id="PTHR30429">
    <property type="entry name" value="D-METHIONINE-BINDING LIPOPROTEIN METQ"/>
    <property type="match status" value="1"/>
</dbReference>
<dbReference type="Pfam" id="PF03180">
    <property type="entry name" value="Lipoprotein_9"/>
    <property type="match status" value="1"/>
</dbReference>
<protein>
    <recommendedName>
        <fullName evidence="6">Lipoprotein</fullName>
    </recommendedName>
</protein>
<name>A0A3Q8WWY6_9ACTO</name>
<dbReference type="Gene3D" id="3.40.190.10">
    <property type="entry name" value="Periplasmic binding protein-like II"/>
    <property type="match status" value="2"/>
</dbReference>
<dbReference type="EMBL" id="CP034438">
    <property type="protein sequence ID" value="AZN30934.1"/>
    <property type="molecule type" value="Genomic_DNA"/>
</dbReference>
<sequence length="276" mass="29937">MRRTFIALAAAAALTLTACSSDAETAEETTAAEGETVTLTVGASPVPHADILAFIDENLAAEAGIDLEIVEYSDYVLPNRNLDSGELDANFFQHVPYFDVQVEENGFEFEHGEGIHIEPYAVYSDSLESLDELEDGAKVSLVNDPSNQARALWLLEDNGLITVDSSVENPTIYDITDNPKNLEFVEVEAPNLPRTLDQVAISIINGNFALEGGLVPSEDAIAIESGEDNPYANILAWRTDSDKADAIQTLEELLHSQEVADFITDTYPNGEVVPAF</sequence>
<dbReference type="PANTHER" id="PTHR30429:SF0">
    <property type="entry name" value="METHIONINE-BINDING LIPOPROTEIN METQ"/>
    <property type="match status" value="1"/>
</dbReference>
<evidence type="ECO:0000313" key="10">
    <source>
        <dbReference type="Proteomes" id="UP000270021"/>
    </source>
</evidence>
<reference evidence="9 10" key="1">
    <citation type="submission" date="2018-12" db="EMBL/GenBank/DDBJ databases">
        <title>Complete genome sequence of Flaviflexus salsibiostraticola KCTC 33148.</title>
        <authorList>
            <person name="Bae J.-W."/>
        </authorList>
    </citation>
    <scope>NUCLEOTIDE SEQUENCE [LARGE SCALE GENOMIC DNA]</scope>
    <source>
        <strain evidence="9 10">KCTC 33148</strain>
    </source>
</reference>
<organism evidence="9 10">
    <name type="scientific">Flaviflexus salsibiostraticola</name>
    <dbReference type="NCBI Taxonomy" id="1282737"/>
    <lineage>
        <taxon>Bacteria</taxon>
        <taxon>Bacillati</taxon>
        <taxon>Actinomycetota</taxon>
        <taxon>Actinomycetes</taxon>
        <taxon>Actinomycetales</taxon>
        <taxon>Actinomycetaceae</taxon>
        <taxon>Flaviflexus</taxon>
    </lineage>
</organism>
<accession>A0A3Q8WWY6</accession>
<evidence type="ECO:0000313" key="9">
    <source>
        <dbReference type="EMBL" id="AZN30934.1"/>
    </source>
</evidence>
<dbReference type="PIRSF" id="PIRSF002854">
    <property type="entry name" value="MetQ"/>
    <property type="match status" value="1"/>
</dbReference>
<keyword evidence="3" id="KW-0472">Membrane</keyword>
<evidence type="ECO:0000256" key="8">
    <source>
        <dbReference type="SAM" id="SignalP"/>
    </source>
</evidence>
<keyword evidence="2 8" id="KW-0732">Signal</keyword>
<evidence type="ECO:0000256" key="6">
    <source>
        <dbReference type="PIRNR" id="PIRNR002854"/>
    </source>
</evidence>
<dbReference type="InterPro" id="IPR004872">
    <property type="entry name" value="Lipoprotein_NlpA"/>
</dbReference>
<evidence type="ECO:0000256" key="5">
    <source>
        <dbReference type="ARBA" id="ARBA00023288"/>
    </source>
</evidence>
<comment type="similarity">
    <text evidence="6">Belongs to the nlpA lipoprotein family.</text>
</comment>
<dbReference type="RefSeq" id="WP_126042113.1">
    <property type="nucleotide sequence ID" value="NZ_CP034438.1"/>
</dbReference>